<dbReference type="GO" id="GO:0016787">
    <property type="term" value="F:hydrolase activity"/>
    <property type="evidence" value="ECO:0007669"/>
    <property type="project" value="UniProtKB-KW"/>
</dbReference>
<keyword evidence="3" id="KW-0540">Nuclease</keyword>
<evidence type="ECO:0008006" key="7">
    <source>
        <dbReference type="Google" id="ProtNLM"/>
    </source>
</evidence>
<evidence type="ECO:0000313" key="6">
    <source>
        <dbReference type="EMBL" id="QNO50466.1"/>
    </source>
</evidence>
<evidence type="ECO:0000256" key="1">
    <source>
        <dbReference type="ARBA" id="ARBA00022553"/>
    </source>
</evidence>
<organism evidence="6">
    <name type="scientific">Candidatus Methanogaster sp. ANME-2c ERB4</name>
    <dbReference type="NCBI Taxonomy" id="2759911"/>
    <lineage>
        <taxon>Archaea</taxon>
        <taxon>Methanobacteriati</taxon>
        <taxon>Methanobacteriota</taxon>
        <taxon>Stenosarchaea group</taxon>
        <taxon>Methanomicrobia</taxon>
        <taxon>Methanosarcinales</taxon>
        <taxon>ANME-2 cluster</taxon>
        <taxon>Candidatus Methanogasteraceae</taxon>
        <taxon>Candidatus Methanogaster</taxon>
    </lineage>
</organism>
<name>A0A7G9YR32_9EURY</name>
<gene>
    <name evidence="6" type="ORF">EGLMOMJH_00004</name>
</gene>
<keyword evidence="1" id="KW-0597">Phosphoprotein</keyword>
<protein>
    <recommendedName>
        <fullName evidence="7">DUF86 domain-containing protein</fullName>
    </recommendedName>
</protein>
<dbReference type="Pfam" id="PF01934">
    <property type="entry name" value="HepT-like"/>
    <property type="match status" value="1"/>
</dbReference>
<dbReference type="AlphaFoldDB" id="A0A7G9YR32"/>
<keyword evidence="4" id="KW-0378">Hydrolase</keyword>
<accession>A0A7G9YR32</accession>
<evidence type="ECO:0000256" key="3">
    <source>
        <dbReference type="ARBA" id="ARBA00022722"/>
    </source>
</evidence>
<keyword evidence="2" id="KW-1277">Toxin-antitoxin system</keyword>
<reference evidence="6" key="1">
    <citation type="submission" date="2020-06" db="EMBL/GenBank/DDBJ databases">
        <title>Unique genomic features of the anaerobic methanotrophic archaea.</title>
        <authorList>
            <person name="Chadwick G.L."/>
            <person name="Skennerton C.T."/>
            <person name="Laso-Perez R."/>
            <person name="Leu A.O."/>
            <person name="Speth D.R."/>
            <person name="Yu H."/>
            <person name="Morgan-Lang C."/>
            <person name="Hatzenpichler R."/>
            <person name="Goudeau D."/>
            <person name="Malmstrom R."/>
            <person name="Brazelton W.J."/>
            <person name="Woyke T."/>
            <person name="Hallam S.J."/>
            <person name="Tyson G.W."/>
            <person name="Wegener G."/>
            <person name="Boetius A."/>
            <person name="Orphan V."/>
        </authorList>
    </citation>
    <scope>NUCLEOTIDE SEQUENCE</scope>
</reference>
<proteinExistence type="inferred from homology"/>
<evidence type="ECO:0000256" key="4">
    <source>
        <dbReference type="ARBA" id="ARBA00022801"/>
    </source>
</evidence>
<dbReference type="EMBL" id="MT631437">
    <property type="protein sequence ID" value="QNO50466.1"/>
    <property type="molecule type" value="Genomic_DNA"/>
</dbReference>
<dbReference type="InterPro" id="IPR008201">
    <property type="entry name" value="HepT-like"/>
</dbReference>
<evidence type="ECO:0000256" key="5">
    <source>
        <dbReference type="ARBA" id="ARBA00024207"/>
    </source>
</evidence>
<comment type="similarity">
    <text evidence="5">Belongs to the HepT RNase toxin family.</text>
</comment>
<dbReference type="PANTHER" id="PTHR33397">
    <property type="entry name" value="UPF0331 PROTEIN YUTE"/>
    <property type="match status" value="1"/>
</dbReference>
<dbReference type="GO" id="GO:0004540">
    <property type="term" value="F:RNA nuclease activity"/>
    <property type="evidence" value="ECO:0007669"/>
    <property type="project" value="InterPro"/>
</dbReference>
<dbReference type="PANTHER" id="PTHR33397:SF5">
    <property type="entry name" value="RNASE YUTE-RELATED"/>
    <property type="match status" value="1"/>
</dbReference>
<dbReference type="GO" id="GO:0110001">
    <property type="term" value="C:toxin-antitoxin complex"/>
    <property type="evidence" value="ECO:0007669"/>
    <property type="project" value="InterPro"/>
</dbReference>
<evidence type="ECO:0000256" key="2">
    <source>
        <dbReference type="ARBA" id="ARBA00022649"/>
    </source>
</evidence>
<dbReference type="Gene3D" id="1.20.120.580">
    <property type="entry name" value="bsu32300-like"/>
    <property type="match status" value="1"/>
</dbReference>
<dbReference type="InterPro" id="IPR037038">
    <property type="entry name" value="HepT-like_sf"/>
</dbReference>
<dbReference type="InterPro" id="IPR052379">
    <property type="entry name" value="Type_VII_TA_RNase"/>
</dbReference>
<sequence>MDSVEFLGSYKDIQAAKYSLLEIIECCIDIASHIIAVKGMGRTEEYRGLFYLLGEKGVIEKDLAERLGDMAGFRNLLVHRYGDVDNEVVLGMIRSELSDVVEFERAVVRLLG</sequence>
<dbReference type="NCBIfam" id="NF047751">
    <property type="entry name" value="HepT_toxin"/>
    <property type="match status" value="1"/>
</dbReference>